<name>A0ABD3VKS8_SINWO</name>
<gene>
    <name evidence="2" type="ORF">ACJMK2_008174</name>
</gene>
<feature type="region of interest" description="Disordered" evidence="1">
    <location>
        <begin position="1"/>
        <end position="24"/>
    </location>
</feature>
<dbReference type="AlphaFoldDB" id="A0ABD3VKS8"/>
<dbReference type="Proteomes" id="UP001634394">
    <property type="component" value="Unassembled WGS sequence"/>
</dbReference>
<feature type="compositionally biased region" description="Polar residues" evidence="1">
    <location>
        <begin position="175"/>
        <end position="197"/>
    </location>
</feature>
<feature type="non-terminal residue" evidence="2">
    <location>
        <position position="328"/>
    </location>
</feature>
<protein>
    <submittedName>
        <fullName evidence="2">Uncharacterized protein</fullName>
    </submittedName>
</protein>
<comment type="caution">
    <text evidence="2">The sequence shown here is derived from an EMBL/GenBank/DDBJ whole genome shotgun (WGS) entry which is preliminary data.</text>
</comment>
<keyword evidence="3" id="KW-1185">Reference proteome</keyword>
<organism evidence="2 3">
    <name type="scientific">Sinanodonta woodiana</name>
    <name type="common">Chinese pond mussel</name>
    <name type="synonym">Anodonta woodiana</name>
    <dbReference type="NCBI Taxonomy" id="1069815"/>
    <lineage>
        <taxon>Eukaryota</taxon>
        <taxon>Metazoa</taxon>
        <taxon>Spiralia</taxon>
        <taxon>Lophotrochozoa</taxon>
        <taxon>Mollusca</taxon>
        <taxon>Bivalvia</taxon>
        <taxon>Autobranchia</taxon>
        <taxon>Heteroconchia</taxon>
        <taxon>Palaeoheterodonta</taxon>
        <taxon>Unionida</taxon>
        <taxon>Unionoidea</taxon>
        <taxon>Unionidae</taxon>
        <taxon>Unioninae</taxon>
        <taxon>Sinanodonta</taxon>
    </lineage>
</organism>
<evidence type="ECO:0000313" key="2">
    <source>
        <dbReference type="EMBL" id="KAL3862187.1"/>
    </source>
</evidence>
<reference evidence="2 3" key="1">
    <citation type="submission" date="2024-11" db="EMBL/GenBank/DDBJ databases">
        <title>Chromosome-level genome assembly of the freshwater bivalve Anodonta woodiana.</title>
        <authorList>
            <person name="Chen X."/>
        </authorList>
    </citation>
    <scope>NUCLEOTIDE SEQUENCE [LARGE SCALE GENOMIC DNA]</scope>
    <source>
        <strain evidence="2">MN2024</strain>
        <tissue evidence="2">Gills</tissue>
    </source>
</reference>
<accession>A0ABD3VKS8</accession>
<evidence type="ECO:0000256" key="1">
    <source>
        <dbReference type="SAM" id="MobiDB-lite"/>
    </source>
</evidence>
<feature type="region of interest" description="Disordered" evidence="1">
    <location>
        <begin position="221"/>
        <end position="241"/>
    </location>
</feature>
<feature type="region of interest" description="Disordered" evidence="1">
    <location>
        <begin position="158"/>
        <end position="200"/>
    </location>
</feature>
<proteinExistence type="predicted"/>
<evidence type="ECO:0000313" key="3">
    <source>
        <dbReference type="Proteomes" id="UP001634394"/>
    </source>
</evidence>
<sequence length="328" mass="37273">MEGKLGLSGPADDRFGEGGDGNGRKHLLFPPMLEKYPSLQRLHNQSSTETSGIGETITSSFSSQESIASIRSLTEIERVNGEGETVVENNLDAVPTSQQMQRSFIKQTEDYGKEITVTIHDVNLPSSSNLIQQASYEVEPDFDTLFSQGEVAANVLGIDGHRKQNNGTDHESRSRCSSIKSRTSIGSFRSRSGSNRASGKFLGVNTESTWMKWSHERMASNRRRTALLEQPKPKEKERASTPIRKARQEGLVFMHPDLEAKYLCEEDILHIQRHRQQRLKTYMAIENSSRKRRYPQHVISNNISEKEMEVLKLFWSHRLFVRSRYVST</sequence>
<dbReference type="EMBL" id="JBJQND010000011">
    <property type="protein sequence ID" value="KAL3862187.1"/>
    <property type="molecule type" value="Genomic_DNA"/>
</dbReference>